<dbReference type="Pfam" id="PF08279">
    <property type="entry name" value="HTH_11"/>
    <property type="match status" value="1"/>
</dbReference>
<evidence type="ECO:0000313" key="3">
    <source>
        <dbReference type="Proteomes" id="UP000236654"/>
    </source>
</evidence>
<dbReference type="RefSeq" id="WP_101334501.1">
    <property type="nucleotide sequence ID" value="NZ_PJNI01000008.1"/>
</dbReference>
<protein>
    <recommendedName>
        <fullName evidence="1">Helix-turn-helix type 11 domain-containing protein</fullName>
    </recommendedName>
</protein>
<dbReference type="InterPro" id="IPR013196">
    <property type="entry name" value="HTH_11"/>
</dbReference>
<dbReference type="AlphaFoldDB" id="A0A2I0R2D1"/>
<dbReference type="Gene3D" id="1.10.10.10">
    <property type="entry name" value="Winged helix-like DNA-binding domain superfamily/Winged helix DNA-binding domain"/>
    <property type="match status" value="1"/>
</dbReference>
<comment type="caution">
    <text evidence="2">The sequence shown here is derived from an EMBL/GenBank/DDBJ whole genome shotgun (WGS) entry which is preliminary data.</text>
</comment>
<organism evidence="2 3">
    <name type="scientific">Brumimicrobium salinarum</name>
    <dbReference type="NCBI Taxonomy" id="2058658"/>
    <lineage>
        <taxon>Bacteria</taxon>
        <taxon>Pseudomonadati</taxon>
        <taxon>Bacteroidota</taxon>
        <taxon>Flavobacteriia</taxon>
        <taxon>Flavobacteriales</taxon>
        <taxon>Crocinitomicaceae</taxon>
        <taxon>Brumimicrobium</taxon>
    </lineage>
</organism>
<evidence type="ECO:0000313" key="2">
    <source>
        <dbReference type="EMBL" id="PKR80719.1"/>
    </source>
</evidence>
<gene>
    <name evidence="2" type="ORF">CW751_08080</name>
</gene>
<dbReference type="SUPFAM" id="SSF46785">
    <property type="entry name" value="Winged helix' DNA-binding domain"/>
    <property type="match status" value="1"/>
</dbReference>
<sequence>MLTLELIIIYPEITAEEIGSILGVTERTVQTYIEKLREDNFIEREGGRKEGIWLLKKQEL</sequence>
<dbReference type="InterPro" id="IPR036388">
    <property type="entry name" value="WH-like_DNA-bd_sf"/>
</dbReference>
<feature type="domain" description="Helix-turn-helix type 11" evidence="1">
    <location>
        <begin position="11"/>
        <end position="48"/>
    </location>
</feature>
<proteinExistence type="predicted"/>
<dbReference type="InterPro" id="IPR036390">
    <property type="entry name" value="WH_DNA-bd_sf"/>
</dbReference>
<dbReference type="Proteomes" id="UP000236654">
    <property type="component" value="Unassembled WGS sequence"/>
</dbReference>
<name>A0A2I0R2D1_9FLAO</name>
<keyword evidence="3" id="KW-1185">Reference proteome</keyword>
<evidence type="ECO:0000259" key="1">
    <source>
        <dbReference type="Pfam" id="PF08279"/>
    </source>
</evidence>
<dbReference type="EMBL" id="PJNI01000008">
    <property type="protein sequence ID" value="PKR80719.1"/>
    <property type="molecule type" value="Genomic_DNA"/>
</dbReference>
<accession>A0A2I0R2D1</accession>
<reference evidence="2 3" key="1">
    <citation type="submission" date="2017-12" db="EMBL/GenBank/DDBJ databases">
        <title>The draft genome sequence of Brumimicrobium saltpan LHR20.</title>
        <authorList>
            <person name="Do Z.-J."/>
            <person name="Luo H.-R."/>
        </authorList>
    </citation>
    <scope>NUCLEOTIDE SEQUENCE [LARGE SCALE GENOMIC DNA]</scope>
    <source>
        <strain evidence="2 3">LHR20</strain>
    </source>
</reference>
<dbReference type="OrthoDB" id="9807907at2"/>